<evidence type="ECO:0000313" key="4">
    <source>
        <dbReference type="Proteomes" id="UP000253099"/>
    </source>
</evidence>
<dbReference type="GO" id="GO:0016491">
    <property type="term" value="F:oxidoreductase activity"/>
    <property type="evidence" value="ECO:0007669"/>
    <property type="project" value="UniProtKB-KW"/>
</dbReference>
<evidence type="ECO:0000313" key="3">
    <source>
        <dbReference type="EMBL" id="RBQ23562.1"/>
    </source>
</evidence>
<dbReference type="EC" id="1.1.1.377" evidence="3"/>
<evidence type="ECO:0000256" key="2">
    <source>
        <dbReference type="RuleBase" id="RU000363"/>
    </source>
</evidence>
<reference evidence="3 4" key="1">
    <citation type="submission" date="2018-06" db="EMBL/GenBank/DDBJ databases">
        <title>Genomic insight into two independent archaeal endosymbiosis events.</title>
        <authorList>
            <person name="Lind A.E."/>
            <person name="Lewis W.H."/>
            <person name="Spang A."/>
            <person name="Guy L."/>
            <person name="Embley M.T."/>
            <person name="Ettema T.J.G."/>
        </authorList>
    </citation>
    <scope>NUCLEOTIDE SEQUENCE [LARGE SCALE GENOMIC DNA]</scope>
    <source>
        <strain evidence="3">NOE</strain>
    </source>
</reference>
<comment type="similarity">
    <text evidence="1 2">Belongs to the short-chain dehydrogenases/reductases (SDR) family.</text>
</comment>
<keyword evidence="3" id="KW-0560">Oxidoreductase</keyword>
<dbReference type="PRINTS" id="PR00080">
    <property type="entry name" value="SDRFAMILY"/>
</dbReference>
<dbReference type="InterPro" id="IPR036291">
    <property type="entry name" value="NAD(P)-bd_dom_sf"/>
</dbReference>
<dbReference type="Pfam" id="PF00106">
    <property type="entry name" value="adh_short"/>
    <property type="match status" value="1"/>
</dbReference>
<organism evidence="3 4">
    <name type="scientific">Candidatus Methanobinarius endosymbioticus</name>
    <dbReference type="NCBI Taxonomy" id="2006182"/>
    <lineage>
        <taxon>Archaea</taxon>
        <taxon>Methanobacteriati</taxon>
        <taxon>Methanobacteriota</taxon>
        <taxon>Methanomada group</taxon>
        <taxon>Methanobacteria</taxon>
        <taxon>Methanobacteriales</taxon>
        <taxon>Methanobacteriaceae</taxon>
        <taxon>Candidatus Methanobinarius</taxon>
    </lineage>
</organism>
<keyword evidence="4" id="KW-1185">Reference proteome</keyword>
<dbReference type="EMBL" id="NIZT01000023">
    <property type="protein sequence ID" value="RBQ23562.1"/>
    <property type="molecule type" value="Genomic_DNA"/>
</dbReference>
<dbReference type="InterPro" id="IPR002347">
    <property type="entry name" value="SDR_fam"/>
</dbReference>
<dbReference type="SUPFAM" id="SSF51735">
    <property type="entry name" value="NAD(P)-binding Rossmann-fold domains"/>
    <property type="match status" value="1"/>
</dbReference>
<accession>A0A366MDL5</accession>
<dbReference type="Proteomes" id="UP000253099">
    <property type="component" value="Unassembled WGS sequence"/>
</dbReference>
<comment type="caution">
    <text evidence="3">The sequence shown here is derived from an EMBL/GenBank/DDBJ whole genome shotgun (WGS) entry which is preliminary data.</text>
</comment>
<dbReference type="InterPro" id="IPR050259">
    <property type="entry name" value="SDR"/>
</dbReference>
<dbReference type="FunFam" id="3.40.50.720:FF:000084">
    <property type="entry name" value="Short-chain dehydrogenase reductase"/>
    <property type="match status" value="1"/>
</dbReference>
<name>A0A366MDL5_9EURY</name>
<evidence type="ECO:0000256" key="1">
    <source>
        <dbReference type="ARBA" id="ARBA00006484"/>
    </source>
</evidence>
<dbReference type="PANTHER" id="PTHR42879:SF2">
    <property type="entry name" value="3-OXOACYL-[ACYL-CARRIER-PROTEIN] REDUCTASE FABG"/>
    <property type="match status" value="1"/>
</dbReference>
<proteinExistence type="inferred from homology"/>
<dbReference type="PRINTS" id="PR00081">
    <property type="entry name" value="GDHRDH"/>
</dbReference>
<sequence length="251" mass="26871">MFELTGRVAVITGASSGIGVQFAKILAEQGADLVLLARRKEKLEEVAEEIKKIGRKCLTVKCDVTQTDQIKNAVKETMNEYGKVDILVNNAGTGGQTHAQDTSDEQWDTEIALNLTAVFKVSREFGKEMIKSKYGRVINIASMYGLVGSITGGIAYHASKGGVINFTRALAAHWAEYNITVNAIAPGFFTSELTSHLIETDEFKNIVKATCPAGCSGKEGELNPALIYLASDEATYTTGSIVVVDGGLTAI</sequence>
<dbReference type="NCBIfam" id="NF005559">
    <property type="entry name" value="PRK07231.1"/>
    <property type="match status" value="1"/>
</dbReference>
<dbReference type="AlphaFoldDB" id="A0A366MDL5"/>
<protein>
    <submittedName>
        <fullName evidence="3">L-rhamnose 1-dehydrogenase (NADP(+))</fullName>
        <ecNumber evidence="3">1.1.1.377</ecNumber>
    </submittedName>
</protein>
<dbReference type="PANTHER" id="PTHR42879">
    <property type="entry name" value="3-OXOACYL-(ACYL-CARRIER-PROTEIN) REDUCTASE"/>
    <property type="match status" value="1"/>
</dbReference>
<dbReference type="Gene3D" id="3.40.50.720">
    <property type="entry name" value="NAD(P)-binding Rossmann-like Domain"/>
    <property type="match status" value="1"/>
</dbReference>
<gene>
    <name evidence="3" type="primary">rhaD</name>
    <name evidence="3" type="ORF">ALNOE001_08400</name>
</gene>